<evidence type="ECO:0000256" key="14">
    <source>
        <dbReference type="ARBA" id="ARBA00023136"/>
    </source>
</evidence>
<keyword evidence="10 17" id="KW-0106">Calcium</keyword>
<evidence type="ECO:0000256" key="7">
    <source>
        <dbReference type="ARBA" id="ARBA00022723"/>
    </source>
</evidence>
<dbReference type="GO" id="GO:0019903">
    <property type="term" value="F:protein phosphatase binding"/>
    <property type="evidence" value="ECO:0007669"/>
    <property type="project" value="TreeGrafter"/>
</dbReference>
<dbReference type="GO" id="GO:0005509">
    <property type="term" value="F:calcium ion binding"/>
    <property type="evidence" value="ECO:0007669"/>
    <property type="project" value="UniProtKB-UniRule"/>
</dbReference>
<protein>
    <recommendedName>
        <fullName evidence="3">Cadherin-5</fullName>
    </recommendedName>
    <alternativeName>
        <fullName evidence="16">Vascular endothelial cadherin</fullName>
    </alternativeName>
</protein>
<dbReference type="OrthoDB" id="6252479at2759"/>
<reference evidence="22" key="2">
    <citation type="submission" date="2025-09" db="UniProtKB">
        <authorList>
            <consortium name="Ensembl"/>
        </authorList>
    </citation>
    <scope>IDENTIFICATION</scope>
</reference>
<evidence type="ECO:0000256" key="16">
    <source>
        <dbReference type="ARBA" id="ARBA00030559"/>
    </source>
</evidence>
<evidence type="ECO:0000256" key="19">
    <source>
        <dbReference type="RuleBase" id="RU004357"/>
    </source>
</evidence>
<dbReference type="FunFam" id="2.60.40.60:FF:000019">
    <property type="entry name" value="Cadherin 2"/>
    <property type="match status" value="1"/>
</dbReference>
<dbReference type="PANTHER" id="PTHR24027:SF89">
    <property type="entry name" value="CADHERIN-5"/>
    <property type="match status" value="1"/>
</dbReference>
<dbReference type="Proteomes" id="UP000694569">
    <property type="component" value="Unplaced"/>
</dbReference>
<keyword evidence="8" id="KW-0732">Signal</keyword>
<dbReference type="FunFam" id="2.60.40.60:FF:000022">
    <property type="entry name" value="Cadherin 2"/>
    <property type="match status" value="1"/>
</dbReference>
<evidence type="ECO:0000256" key="6">
    <source>
        <dbReference type="ARBA" id="ARBA00022692"/>
    </source>
</evidence>
<evidence type="ECO:0000256" key="11">
    <source>
        <dbReference type="ARBA" id="ARBA00022889"/>
    </source>
</evidence>
<dbReference type="GO" id="GO:0016477">
    <property type="term" value="P:cell migration"/>
    <property type="evidence" value="ECO:0007669"/>
    <property type="project" value="TreeGrafter"/>
</dbReference>
<keyword evidence="11 18" id="KW-0130">Cell adhesion</keyword>
<dbReference type="GO" id="GO:0045296">
    <property type="term" value="F:cadherin binding"/>
    <property type="evidence" value="ECO:0007669"/>
    <property type="project" value="TreeGrafter"/>
</dbReference>
<dbReference type="GO" id="GO:0016342">
    <property type="term" value="C:catenin complex"/>
    <property type="evidence" value="ECO:0007669"/>
    <property type="project" value="TreeGrafter"/>
</dbReference>
<evidence type="ECO:0000256" key="10">
    <source>
        <dbReference type="ARBA" id="ARBA00022837"/>
    </source>
</evidence>
<evidence type="ECO:0000256" key="5">
    <source>
        <dbReference type="ARBA" id="ARBA00022685"/>
    </source>
</evidence>
<dbReference type="FunFam" id="4.10.900.10:FF:000001">
    <property type="entry name" value="Cadherin 2"/>
    <property type="match status" value="1"/>
</dbReference>
<keyword evidence="23" id="KW-1185">Reference proteome</keyword>
<dbReference type="GO" id="GO:0008013">
    <property type="term" value="F:beta-catenin binding"/>
    <property type="evidence" value="ECO:0007669"/>
    <property type="project" value="TreeGrafter"/>
</dbReference>
<dbReference type="PROSITE" id="PS00232">
    <property type="entry name" value="CADHERIN_1"/>
    <property type="match status" value="2"/>
</dbReference>
<dbReference type="Gene3D" id="2.60.40.60">
    <property type="entry name" value="Cadherins"/>
    <property type="match status" value="5"/>
</dbReference>
<evidence type="ECO:0000256" key="18">
    <source>
        <dbReference type="RuleBase" id="RU003318"/>
    </source>
</evidence>
<feature type="transmembrane region" description="Helical" evidence="20">
    <location>
        <begin position="623"/>
        <end position="643"/>
    </location>
</feature>
<dbReference type="FunFam" id="2.60.40.60:FF:000014">
    <property type="entry name" value="Cadherin 8"/>
    <property type="match status" value="1"/>
</dbReference>
<dbReference type="GO" id="GO:0034332">
    <property type="term" value="P:adherens junction organization"/>
    <property type="evidence" value="ECO:0007669"/>
    <property type="project" value="TreeGrafter"/>
</dbReference>
<dbReference type="FunFam" id="2.60.40.60:FF:000202">
    <property type="entry name" value="cadherin-8 isoform X4"/>
    <property type="match status" value="1"/>
</dbReference>
<comment type="subcellular location">
    <subcellularLocation>
        <location evidence="2">Cell junction</location>
        <location evidence="2">Adherens junction</location>
    </subcellularLocation>
    <subcellularLocation>
        <location evidence="1 18">Cell membrane</location>
        <topology evidence="1 18">Single-pass type I membrane protein</topology>
    </subcellularLocation>
</comment>
<evidence type="ECO:0000256" key="8">
    <source>
        <dbReference type="ARBA" id="ARBA00022729"/>
    </source>
</evidence>
<dbReference type="PRINTS" id="PR00205">
    <property type="entry name" value="CADHERIN"/>
</dbReference>
<feature type="domain" description="Cadherin" evidence="21">
    <location>
        <begin position="284"/>
        <end position="398"/>
    </location>
</feature>
<dbReference type="SMART" id="SM00112">
    <property type="entry name" value="CA"/>
    <property type="match status" value="5"/>
</dbReference>
<keyword evidence="6 18" id="KW-0812">Transmembrane</keyword>
<dbReference type="GO" id="GO:0007043">
    <property type="term" value="P:cell-cell junction assembly"/>
    <property type="evidence" value="ECO:0007669"/>
    <property type="project" value="TreeGrafter"/>
</dbReference>
<dbReference type="GO" id="GO:0005923">
    <property type="term" value="C:bicellular tight junction"/>
    <property type="evidence" value="ECO:0007669"/>
    <property type="project" value="TreeGrafter"/>
</dbReference>
<dbReference type="AlphaFoldDB" id="A0A8C5PCB2"/>
<feature type="domain" description="Cadherin" evidence="21">
    <location>
        <begin position="176"/>
        <end position="283"/>
    </location>
</feature>
<dbReference type="InterPro" id="IPR027397">
    <property type="entry name" value="Catenin-bd_sf"/>
</dbReference>
<dbReference type="Gene3D" id="4.10.900.10">
    <property type="entry name" value="TCF3-CBD (Catenin binding domain)"/>
    <property type="match status" value="1"/>
</dbReference>
<dbReference type="Ensembl" id="ENSLLET00000014327.1">
    <property type="protein sequence ID" value="ENSLLEP00000013795.1"/>
    <property type="gene ID" value="ENSLLEG00000008729.1"/>
</dbReference>
<evidence type="ECO:0000313" key="22">
    <source>
        <dbReference type="Ensembl" id="ENSLLEP00000013795.1"/>
    </source>
</evidence>
<proteinExistence type="predicted"/>
<dbReference type="InterPro" id="IPR039808">
    <property type="entry name" value="Cadherin"/>
</dbReference>
<feature type="domain" description="Cadherin" evidence="21">
    <location>
        <begin position="399"/>
        <end position="503"/>
    </location>
</feature>
<evidence type="ECO:0000256" key="4">
    <source>
        <dbReference type="ARBA" id="ARBA00022475"/>
    </source>
</evidence>
<feature type="domain" description="Cadherin" evidence="21">
    <location>
        <begin position="503"/>
        <end position="609"/>
    </location>
</feature>
<evidence type="ECO:0000256" key="9">
    <source>
        <dbReference type="ARBA" id="ARBA00022737"/>
    </source>
</evidence>
<dbReference type="FunFam" id="2.60.40.60:FF:000017">
    <property type="entry name" value="Cadherin 24"/>
    <property type="match status" value="1"/>
</dbReference>
<name>A0A8C5PCB2_9ANUR</name>
<keyword evidence="15" id="KW-0325">Glycoprotein</keyword>
<gene>
    <name evidence="22" type="primary">CDH5</name>
</gene>
<dbReference type="SUPFAM" id="SSF49313">
    <property type="entry name" value="Cadherin-like"/>
    <property type="match status" value="5"/>
</dbReference>
<keyword evidence="5" id="KW-0165">Cleavage on pair of basic residues</keyword>
<keyword evidence="9" id="KW-0677">Repeat</keyword>
<evidence type="ECO:0000256" key="2">
    <source>
        <dbReference type="ARBA" id="ARBA00004536"/>
    </source>
</evidence>
<dbReference type="GO" id="GO:0016339">
    <property type="term" value="P:calcium-dependent cell-cell adhesion via plasma membrane cell adhesion molecules"/>
    <property type="evidence" value="ECO:0007669"/>
    <property type="project" value="TreeGrafter"/>
</dbReference>
<dbReference type="InterPro" id="IPR015919">
    <property type="entry name" value="Cadherin-like_sf"/>
</dbReference>
<dbReference type="InterPro" id="IPR020894">
    <property type="entry name" value="Cadherin_CS"/>
</dbReference>
<evidence type="ECO:0000256" key="15">
    <source>
        <dbReference type="ARBA" id="ARBA00023180"/>
    </source>
</evidence>
<dbReference type="GO" id="GO:0007156">
    <property type="term" value="P:homophilic cell adhesion via plasma membrane adhesion molecules"/>
    <property type="evidence" value="ECO:0007669"/>
    <property type="project" value="InterPro"/>
</dbReference>
<evidence type="ECO:0000256" key="1">
    <source>
        <dbReference type="ARBA" id="ARBA00004251"/>
    </source>
</evidence>
<keyword evidence="4" id="KW-1003">Cell membrane</keyword>
<organism evidence="22 23">
    <name type="scientific">Leptobrachium leishanense</name>
    <name type="common">Leishan spiny toad</name>
    <dbReference type="NCBI Taxonomy" id="445787"/>
    <lineage>
        <taxon>Eukaryota</taxon>
        <taxon>Metazoa</taxon>
        <taxon>Chordata</taxon>
        <taxon>Craniata</taxon>
        <taxon>Vertebrata</taxon>
        <taxon>Euteleostomi</taxon>
        <taxon>Amphibia</taxon>
        <taxon>Batrachia</taxon>
        <taxon>Anura</taxon>
        <taxon>Pelobatoidea</taxon>
        <taxon>Megophryidae</taxon>
        <taxon>Leptobrachium</taxon>
    </lineage>
</organism>
<keyword evidence="12" id="KW-0965">Cell junction</keyword>
<evidence type="ECO:0000256" key="20">
    <source>
        <dbReference type="SAM" id="Phobius"/>
    </source>
</evidence>
<evidence type="ECO:0000313" key="23">
    <source>
        <dbReference type="Proteomes" id="UP000694569"/>
    </source>
</evidence>
<dbReference type="Pfam" id="PF00028">
    <property type="entry name" value="Cadherin"/>
    <property type="match status" value="5"/>
</dbReference>
<feature type="domain" description="Cadherin" evidence="21">
    <location>
        <begin position="95"/>
        <end position="175"/>
    </location>
</feature>
<dbReference type="GO" id="GO:0044331">
    <property type="term" value="P:cell-cell adhesion mediated by cadherin"/>
    <property type="evidence" value="ECO:0007669"/>
    <property type="project" value="TreeGrafter"/>
</dbReference>
<dbReference type="Pfam" id="PF01049">
    <property type="entry name" value="CADH_Y-type_LIR"/>
    <property type="match status" value="1"/>
</dbReference>
<accession>A0A8C5PCB2</accession>
<dbReference type="GO" id="GO:0000902">
    <property type="term" value="P:cell morphogenesis"/>
    <property type="evidence" value="ECO:0007669"/>
    <property type="project" value="TreeGrafter"/>
</dbReference>
<dbReference type="GO" id="GO:0005912">
    <property type="term" value="C:adherens junction"/>
    <property type="evidence" value="ECO:0007669"/>
    <property type="project" value="UniProtKB-SubCell"/>
</dbReference>
<evidence type="ECO:0000256" key="12">
    <source>
        <dbReference type="ARBA" id="ARBA00022949"/>
    </source>
</evidence>
<dbReference type="GeneTree" id="ENSGT00940000160587"/>
<evidence type="ECO:0000259" key="21">
    <source>
        <dbReference type="PROSITE" id="PS50268"/>
    </source>
</evidence>
<evidence type="ECO:0000256" key="17">
    <source>
        <dbReference type="PROSITE-ProRule" id="PRU00043"/>
    </source>
</evidence>
<dbReference type="PROSITE" id="PS50268">
    <property type="entry name" value="CADHERIN_2"/>
    <property type="match status" value="5"/>
</dbReference>
<keyword evidence="7" id="KW-0479">Metal-binding</keyword>
<reference evidence="22" key="1">
    <citation type="submission" date="2025-08" db="UniProtKB">
        <authorList>
            <consortium name="Ensembl"/>
        </authorList>
    </citation>
    <scope>IDENTIFICATION</scope>
</reference>
<dbReference type="InterPro" id="IPR002126">
    <property type="entry name" value="Cadherin-like_dom"/>
</dbReference>
<evidence type="ECO:0000256" key="3">
    <source>
        <dbReference type="ARBA" id="ARBA00021701"/>
    </source>
</evidence>
<dbReference type="CDD" id="cd11304">
    <property type="entry name" value="Cadherin_repeat"/>
    <property type="match status" value="5"/>
</dbReference>
<dbReference type="InterPro" id="IPR000233">
    <property type="entry name" value="Cadherin_Y-type_LIR"/>
</dbReference>
<comment type="function">
    <text evidence="19">Cadherins are calcium-dependent cell adhesion proteins.</text>
</comment>
<dbReference type="PANTHER" id="PTHR24027">
    <property type="entry name" value="CADHERIN-23"/>
    <property type="match status" value="1"/>
</dbReference>
<keyword evidence="13 20" id="KW-1133">Transmembrane helix</keyword>
<sequence length="798" mass="89546">MQVVKTVYTSLIRAFLPGMHEVLGAPGKMTLWWLQFLAVTVILLPLTQCSNENMQTHISYHNSDNRRVRRSWVWNYMTIDEEQTHQLPHFVGQLDANKTNEDYAKYALQGEGANTIFKVDERTGEIYCFERLDREKKSQYQLTALLVDRTTGKTLKPPSHFIIRVRDINDNAPIFTEKLYNASVPEMSSTGTLVTTIVALDADDPTAGGHAQVAYQIIKGQDKFSISNSGAISTAVQYLDREEKATYEIIVEARDVPGQKNGHTSTATVIIHLKDINDNFPTFTKNQFTFNVPENLRVMGEVGRLQVVDIDEPQNRNTKYTFGAEKLQEMFEIRTNARTNEGIFILKKALDFESMKQYKMSILATDPDIDFGAARKDSPSSTTQVIINVLDVDEPPVFSLPVYKFEVKEDSKLNKIIGSVSARDPDAASNSMRYSLRNSKDGNFVVSNKGDIVLVKELDRETNAWHNLTLAAEEIDPSNPVKKESLAPVFVKVLDVNDNAPEFAENYAPRVCENAPPEKVIITISAKDKDEITTKFTFYSAEKENNFTVQDNKDNTASVLVKYGEFNLDVANAHYIPIVISDNGNPEMSSTNTLTIRVCKCDEKGEFTFCEEVAKQASVSGPMIVIIFVCLAILILAAIILILRRTRRSKTNILGKNIAEIHEQLVTYDEEGGGEMDTNSYDVSVLNSVRRNVSRPKYDKEPGPVVYPQLQIPENNGEMSYVIEAKKDEADNDGEGLPYDTLHIFGYEGSESIVESLSSLQSGSSDSDIDYDVLNDWGPRFKMLADLYGLEPIGEFPY</sequence>
<evidence type="ECO:0000256" key="13">
    <source>
        <dbReference type="ARBA" id="ARBA00022989"/>
    </source>
</evidence>
<keyword evidence="14 20" id="KW-0472">Membrane</keyword>